<keyword evidence="3" id="KW-0235">DNA replication</keyword>
<dbReference type="InterPro" id="IPR029319">
    <property type="entry name" value="DNA_ligase_OB"/>
</dbReference>
<protein>
    <submittedName>
        <fullName evidence="9">DNA ligase</fullName>
        <ecNumber evidence="9">6.5.1.1</ecNumber>
    </submittedName>
</protein>
<dbReference type="Proteomes" id="UP001607151">
    <property type="component" value="Unassembled WGS sequence"/>
</dbReference>
<dbReference type="SUPFAM" id="SSF56091">
    <property type="entry name" value="DNA ligase/mRNA capping enzyme, catalytic domain"/>
    <property type="match status" value="1"/>
</dbReference>
<dbReference type="RefSeq" id="WP_394608233.1">
    <property type="nucleotide sequence ID" value="NZ_JBIHSJ010000004.1"/>
</dbReference>
<dbReference type="InterPro" id="IPR016059">
    <property type="entry name" value="DNA_ligase_ATP-dep_CS"/>
</dbReference>
<gene>
    <name evidence="9" type="ORF">ACGRQ9_13530</name>
</gene>
<keyword evidence="10" id="KW-1185">Reference proteome</keyword>
<evidence type="ECO:0000259" key="7">
    <source>
        <dbReference type="Pfam" id="PF01068"/>
    </source>
</evidence>
<comment type="caution">
    <text evidence="9">The sequence shown here is derived from an EMBL/GenBank/DDBJ whole genome shotgun (WGS) entry which is preliminary data.</text>
</comment>
<dbReference type="EC" id="6.5.1.1" evidence="9"/>
<proteinExistence type="predicted"/>
<evidence type="ECO:0000313" key="9">
    <source>
        <dbReference type="EMBL" id="MFH0266464.1"/>
    </source>
</evidence>
<dbReference type="Gene3D" id="3.30.1490.70">
    <property type="match status" value="1"/>
</dbReference>
<dbReference type="GO" id="GO:0003910">
    <property type="term" value="F:DNA ligase (ATP) activity"/>
    <property type="evidence" value="ECO:0007669"/>
    <property type="project" value="UniProtKB-EC"/>
</dbReference>
<dbReference type="PROSITE" id="PS00333">
    <property type="entry name" value="DNA_LIGASE_A2"/>
    <property type="match status" value="1"/>
</dbReference>
<dbReference type="CDD" id="cd08041">
    <property type="entry name" value="OBF_kDNA_ligase_like"/>
    <property type="match status" value="1"/>
</dbReference>
<dbReference type="CDD" id="cd07896">
    <property type="entry name" value="Adenylation_kDNA_ligase_like"/>
    <property type="match status" value="1"/>
</dbReference>
<dbReference type="PANTHER" id="PTHR47810:SF1">
    <property type="entry name" value="DNA LIGASE B"/>
    <property type="match status" value="1"/>
</dbReference>
<evidence type="ECO:0000256" key="1">
    <source>
        <dbReference type="ARBA" id="ARBA00001968"/>
    </source>
</evidence>
<evidence type="ECO:0000256" key="5">
    <source>
        <dbReference type="ARBA" id="ARBA00023204"/>
    </source>
</evidence>
<dbReference type="SUPFAM" id="SSF50249">
    <property type="entry name" value="Nucleic acid-binding proteins"/>
    <property type="match status" value="1"/>
</dbReference>
<comment type="cofactor">
    <cofactor evidence="1">
        <name>a divalent metal cation</name>
        <dbReference type="ChEBI" id="CHEBI:60240"/>
    </cofactor>
</comment>
<keyword evidence="5" id="KW-0234">DNA repair</keyword>
<evidence type="ECO:0000313" key="10">
    <source>
        <dbReference type="Proteomes" id="UP001607151"/>
    </source>
</evidence>
<dbReference type="Gene3D" id="2.40.50.140">
    <property type="entry name" value="Nucleic acid-binding proteins"/>
    <property type="match status" value="1"/>
</dbReference>
<feature type="domain" description="ATP-dependent DNA ligase family profile" evidence="7">
    <location>
        <begin position="55"/>
        <end position="212"/>
    </location>
</feature>
<dbReference type="Pfam" id="PF14743">
    <property type="entry name" value="DNA_ligase_OB_2"/>
    <property type="match status" value="1"/>
</dbReference>
<evidence type="ECO:0000256" key="6">
    <source>
        <dbReference type="ARBA" id="ARBA00034003"/>
    </source>
</evidence>
<name>A0ABW7IXV7_9VIBR</name>
<dbReference type="PANTHER" id="PTHR47810">
    <property type="entry name" value="DNA LIGASE"/>
    <property type="match status" value="1"/>
</dbReference>
<sequence length="299" mass="34361">MAKQSQYSFIVYSFITGAAILSSPNTSATKVKNEEGQSSEQVVLANVYHDEVNLEDYWYSEKYDGIRALWTGKYFQTRQGQRIYAPDWFTAQFPKQALDGELWAGRGQFNHVQKTVLDSVPNDQDWENILFMAFDMPDQPGEYVQRYHALRRCINETFAIHLRLVEHLPLQSEVELDRLLDNIERLSGEGVMLRNKHSAYNTGRSDDLLKVKTYQDDEAVVIGYKPGKGKYDGLTGSLLVKWKEGKTFYIGSGLSNKERKIPPPIGSIITFRYNGLTHNGLPRFVRFSHLREEIKPKLP</sequence>
<dbReference type="InterPro" id="IPR012310">
    <property type="entry name" value="DNA_ligase_ATP-dep_cent"/>
</dbReference>
<reference evidence="9 10" key="1">
    <citation type="submission" date="2024-10" db="EMBL/GenBank/DDBJ databases">
        <authorList>
            <person name="Yibar A."/>
            <person name="Saticioglu I.B."/>
            <person name="Duman M."/>
            <person name="Ajmi N."/>
            <person name="Gurler F."/>
            <person name="Ay H."/>
            <person name="Onuk E."/>
            <person name="Guler S."/>
            <person name="Romalde J.L."/>
        </authorList>
    </citation>
    <scope>NUCLEOTIDE SEQUENCE [LARGE SCALE GENOMIC DNA]</scope>
    <source>
        <strain evidence="9 10">14-MA-B</strain>
    </source>
</reference>
<evidence type="ECO:0000256" key="4">
    <source>
        <dbReference type="ARBA" id="ARBA00022763"/>
    </source>
</evidence>
<dbReference type="InterPro" id="IPR050326">
    <property type="entry name" value="NAD_dep_DNA_ligaseB"/>
</dbReference>
<evidence type="ECO:0000256" key="2">
    <source>
        <dbReference type="ARBA" id="ARBA00022598"/>
    </source>
</evidence>
<keyword evidence="4" id="KW-0227">DNA damage</keyword>
<evidence type="ECO:0000259" key="8">
    <source>
        <dbReference type="Pfam" id="PF14743"/>
    </source>
</evidence>
<dbReference type="Pfam" id="PF01068">
    <property type="entry name" value="DNA_ligase_A_M"/>
    <property type="match status" value="1"/>
</dbReference>
<accession>A0ABW7IXV7</accession>
<feature type="domain" description="DNA ligase OB-like" evidence="8">
    <location>
        <begin position="226"/>
        <end position="291"/>
    </location>
</feature>
<comment type="catalytic activity">
    <reaction evidence="6">
        <text>ATP + (deoxyribonucleotide)n-3'-hydroxyl + 5'-phospho-(deoxyribonucleotide)m = (deoxyribonucleotide)n+m + AMP + diphosphate.</text>
        <dbReference type="EC" id="6.5.1.1"/>
    </reaction>
</comment>
<dbReference type="Gene3D" id="3.30.470.30">
    <property type="entry name" value="DNA ligase/mRNA capping enzyme"/>
    <property type="match status" value="1"/>
</dbReference>
<evidence type="ECO:0000256" key="3">
    <source>
        <dbReference type="ARBA" id="ARBA00022705"/>
    </source>
</evidence>
<organism evidence="9 10">
    <name type="scientific">Vibrio rumoiensis</name>
    <dbReference type="NCBI Taxonomy" id="76258"/>
    <lineage>
        <taxon>Bacteria</taxon>
        <taxon>Pseudomonadati</taxon>
        <taxon>Pseudomonadota</taxon>
        <taxon>Gammaproteobacteria</taxon>
        <taxon>Vibrionales</taxon>
        <taxon>Vibrionaceae</taxon>
        <taxon>Vibrio</taxon>
    </lineage>
</organism>
<keyword evidence="2 9" id="KW-0436">Ligase</keyword>
<dbReference type="InterPro" id="IPR012340">
    <property type="entry name" value="NA-bd_OB-fold"/>
</dbReference>
<dbReference type="NCBIfam" id="NF006592">
    <property type="entry name" value="PRK09125.1"/>
    <property type="match status" value="1"/>
</dbReference>
<dbReference type="EMBL" id="JBIHSN010000003">
    <property type="protein sequence ID" value="MFH0266464.1"/>
    <property type="molecule type" value="Genomic_DNA"/>
</dbReference>